<dbReference type="OrthoDB" id="417037at2759"/>
<keyword evidence="1" id="KW-0812">Transmembrane</keyword>
<sequence length="209" mass="22636">MHVYLSVINKYTVIVFGFPAVLTGIQYATSAGAVWVLGGQGFLTHNAFSIETAKKFLPRPSSSTSPIFIHTQLLLVIDADAAFRKQPFPSKLLFTSLVIILGGLVVYVATGSIFFVTAYAWATAYLLVVTTGMVHIKHIVINASMGACSTRRRCGRCSCRAHSPCRSDQLLRFGTRKAISATVITLTGVVNKLLTVAVNVVIWSKQAAR</sequence>
<protein>
    <submittedName>
        <fullName evidence="2">Uncharacterized protein</fullName>
    </submittedName>
</protein>
<keyword evidence="1" id="KW-1133">Transmembrane helix</keyword>
<accession>A0A7I8KZ73</accession>
<evidence type="ECO:0000313" key="3">
    <source>
        <dbReference type="Proteomes" id="UP000663760"/>
    </source>
</evidence>
<evidence type="ECO:0000313" key="2">
    <source>
        <dbReference type="EMBL" id="CAA7403113.1"/>
    </source>
</evidence>
<dbReference type="Proteomes" id="UP000663760">
    <property type="component" value="Chromosome 9"/>
</dbReference>
<reference evidence="2" key="1">
    <citation type="submission" date="2020-02" db="EMBL/GenBank/DDBJ databases">
        <authorList>
            <person name="Scholz U."/>
            <person name="Mascher M."/>
            <person name="Fiebig A."/>
        </authorList>
    </citation>
    <scope>NUCLEOTIDE SEQUENCE</scope>
</reference>
<feature type="transmembrane region" description="Helical" evidence="1">
    <location>
        <begin position="92"/>
        <end position="116"/>
    </location>
</feature>
<organism evidence="2 3">
    <name type="scientific">Spirodela intermedia</name>
    <name type="common">Intermediate duckweed</name>
    <dbReference type="NCBI Taxonomy" id="51605"/>
    <lineage>
        <taxon>Eukaryota</taxon>
        <taxon>Viridiplantae</taxon>
        <taxon>Streptophyta</taxon>
        <taxon>Embryophyta</taxon>
        <taxon>Tracheophyta</taxon>
        <taxon>Spermatophyta</taxon>
        <taxon>Magnoliopsida</taxon>
        <taxon>Liliopsida</taxon>
        <taxon>Araceae</taxon>
        <taxon>Lemnoideae</taxon>
        <taxon>Spirodela</taxon>
    </lineage>
</organism>
<feature type="transmembrane region" description="Helical" evidence="1">
    <location>
        <begin position="122"/>
        <end position="143"/>
    </location>
</feature>
<keyword evidence="3" id="KW-1185">Reference proteome</keyword>
<name>A0A7I8KZ73_SPIIN</name>
<gene>
    <name evidence="2" type="ORF">SI8410_09013791</name>
</gene>
<keyword evidence="1" id="KW-0472">Membrane</keyword>
<evidence type="ECO:0000256" key="1">
    <source>
        <dbReference type="SAM" id="Phobius"/>
    </source>
</evidence>
<proteinExistence type="predicted"/>
<dbReference type="EMBL" id="LR746272">
    <property type="protein sequence ID" value="CAA7403113.1"/>
    <property type="molecule type" value="Genomic_DNA"/>
</dbReference>
<dbReference type="AlphaFoldDB" id="A0A7I8KZ73"/>